<evidence type="ECO:0000256" key="1">
    <source>
        <dbReference type="ARBA" id="ARBA00002936"/>
    </source>
</evidence>
<evidence type="ECO:0000256" key="10">
    <source>
        <dbReference type="ARBA" id="ARBA00023157"/>
    </source>
</evidence>
<evidence type="ECO:0000256" key="13">
    <source>
        <dbReference type="RuleBase" id="RU000688"/>
    </source>
</evidence>
<evidence type="ECO:0000256" key="11">
    <source>
        <dbReference type="ARBA" id="ARBA00023170"/>
    </source>
</evidence>
<keyword evidence="8 13" id="KW-0297">G-protein coupled receptor</keyword>
<keyword evidence="9 14" id="KW-0472">Membrane</keyword>
<dbReference type="STRING" id="9986.ENSOCUP00000009524"/>
<evidence type="ECO:0000256" key="2">
    <source>
        <dbReference type="ARBA" id="ARBA00004651"/>
    </source>
</evidence>
<keyword evidence="7 14" id="KW-1133">Transmembrane helix</keyword>
<feature type="transmembrane region" description="Helical" evidence="14">
    <location>
        <begin position="237"/>
        <end position="260"/>
    </location>
</feature>
<feature type="transmembrane region" description="Helical" evidence="14">
    <location>
        <begin position="101"/>
        <end position="120"/>
    </location>
</feature>
<evidence type="ECO:0000313" key="16">
    <source>
        <dbReference type="Ensembl" id="ENSOCUP00000009524.3"/>
    </source>
</evidence>
<feature type="domain" description="G-protein coupled receptors family 1 profile" evidence="15">
    <location>
        <begin position="41"/>
        <end position="290"/>
    </location>
</feature>
<keyword evidence="4 14" id="KW-0716">Sensory transduction</keyword>
<organism evidence="16 17">
    <name type="scientific">Oryctolagus cuniculus</name>
    <name type="common">Rabbit</name>
    <dbReference type="NCBI Taxonomy" id="9986"/>
    <lineage>
        <taxon>Eukaryota</taxon>
        <taxon>Metazoa</taxon>
        <taxon>Chordata</taxon>
        <taxon>Craniata</taxon>
        <taxon>Vertebrata</taxon>
        <taxon>Euteleostomi</taxon>
        <taxon>Mammalia</taxon>
        <taxon>Eutheria</taxon>
        <taxon>Euarchontoglires</taxon>
        <taxon>Glires</taxon>
        <taxon>Lagomorpha</taxon>
        <taxon>Leporidae</taxon>
        <taxon>Oryctolagus</taxon>
    </lineage>
</organism>
<reference evidence="16 17" key="1">
    <citation type="journal article" date="2011" name="Nature">
        <title>A high-resolution map of human evolutionary constraint using 29 mammals.</title>
        <authorList>
            <person name="Lindblad-Toh K."/>
            <person name="Garber M."/>
            <person name="Zuk O."/>
            <person name="Lin M.F."/>
            <person name="Parker B.J."/>
            <person name="Washietl S."/>
            <person name="Kheradpour P."/>
            <person name="Ernst J."/>
            <person name="Jordan G."/>
            <person name="Mauceli E."/>
            <person name="Ward L.D."/>
            <person name="Lowe C.B."/>
            <person name="Holloway A.K."/>
            <person name="Clamp M."/>
            <person name="Gnerre S."/>
            <person name="Alfoldi J."/>
            <person name="Beal K."/>
            <person name="Chang J."/>
            <person name="Clawson H."/>
            <person name="Cuff J."/>
            <person name="Di Palma F."/>
            <person name="Fitzgerald S."/>
            <person name="Flicek P."/>
            <person name="Guttman M."/>
            <person name="Hubisz M.J."/>
            <person name="Jaffe D.B."/>
            <person name="Jungreis I."/>
            <person name="Kent W.J."/>
            <person name="Kostka D."/>
            <person name="Lara M."/>
            <person name="Martins A.L."/>
            <person name="Massingham T."/>
            <person name="Moltke I."/>
            <person name="Raney B.J."/>
            <person name="Rasmussen M.D."/>
            <person name="Robinson J."/>
            <person name="Stark A."/>
            <person name="Vilella A.J."/>
            <person name="Wen J."/>
            <person name="Xie X."/>
            <person name="Zody M.C."/>
            <person name="Baldwin J."/>
            <person name="Bloom T."/>
            <person name="Chin C.W."/>
            <person name="Heiman D."/>
            <person name="Nicol R."/>
            <person name="Nusbaum C."/>
            <person name="Young S."/>
            <person name="Wilkinson J."/>
            <person name="Worley K.C."/>
            <person name="Kovar C.L."/>
            <person name="Muzny D.M."/>
            <person name="Gibbs R.A."/>
            <person name="Cree A."/>
            <person name="Dihn H.H."/>
            <person name="Fowler G."/>
            <person name="Jhangiani S."/>
            <person name="Joshi V."/>
            <person name="Lee S."/>
            <person name="Lewis L.R."/>
            <person name="Nazareth L.V."/>
            <person name="Okwuonu G."/>
            <person name="Santibanez J."/>
            <person name="Warren W.C."/>
            <person name="Mardis E.R."/>
            <person name="Weinstock G.M."/>
            <person name="Wilson R.K."/>
            <person name="Delehaunty K."/>
            <person name="Dooling D."/>
            <person name="Fronik C."/>
            <person name="Fulton L."/>
            <person name="Fulton B."/>
            <person name="Graves T."/>
            <person name="Minx P."/>
            <person name="Sodergren E."/>
            <person name="Birney E."/>
            <person name="Margulies E.H."/>
            <person name="Herrero J."/>
            <person name="Green E.D."/>
            <person name="Haussler D."/>
            <person name="Siepel A."/>
            <person name="Goldman N."/>
            <person name="Pollard K.S."/>
            <person name="Pedersen J.S."/>
            <person name="Lander E.S."/>
            <person name="Kellis M."/>
        </authorList>
    </citation>
    <scope>NUCLEOTIDE SEQUENCE [LARGE SCALE GENOMIC DNA]</scope>
    <source>
        <strain evidence="16 17">Thorbecke inbred</strain>
    </source>
</reference>
<evidence type="ECO:0000259" key="15">
    <source>
        <dbReference type="PROSITE" id="PS50262"/>
    </source>
</evidence>
<keyword evidence="5 13" id="KW-0812">Transmembrane</keyword>
<feature type="transmembrane region" description="Helical" evidence="14">
    <location>
        <begin position="272"/>
        <end position="292"/>
    </location>
</feature>
<evidence type="ECO:0000256" key="8">
    <source>
        <dbReference type="ARBA" id="ARBA00023040"/>
    </source>
</evidence>
<evidence type="ECO:0000256" key="7">
    <source>
        <dbReference type="ARBA" id="ARBA00022989"/>
    </source>
</evidence>
<evidence type="ECO:0000256" key="5">
    <source>
        <dbReference type="ARBA" id="ARBA00022692"/>
    </source>
</evidence>
<feature type="transmembrane region" description="Helical" evidence="14">
    <location>
        <begin position="141"/>
        <end position="162"/>
    </location>
</feature>
<dbReference type="PROSITE" id="PS50262">
    <property type="entry name" value="G_PROTEIN_RECEP_F1_2"/>
    <property type="match status" value="1"/>
</dbReference>
<comment type="subcellular location">
    <subcellularLocation>
        <location evidence="2 14">Cell membrane</location>
        <topology evidence="2 14">Multi-pass membrane protein</topology>
    </subcellularLocation>
</comment>
<dbReference type="PROSITE" id="PS00237">
    <property type="entry name" value="G_PROTEIN_RECEP_F1_1"/>
    <property type="match status" value="1"/>
</dbReference>
<name>G1T0J7_RABIT</name>
<evidence type="ECO:0000256" key="9">
    <source>
        <dbReference type="ARBA" id="ARBA00023136"/>
    </source>
</evidence>
<dbReference type="GO" id="GO:0004930">
    <property type="term" value="F:G protein-coupled receptor activity"/>
    <property type="evidence" value="ECO:0007669"/>
    <property type="project" value="UniProtKB-KW"/>
</dbReference>
<dbReference type="GO" id="GO:0004984">
    <property type="term" value="F:olfactory receptor activity"/>
    <property type="evidence" value="ECO:0007669"/>
    <property type="project" value="InterPro"/>
</dbReference>
<dbReference type="CDD" id="cd15918">
    <property type="entry name" value="7tmA_OR1_7-like"/>
    <property type="match status" value="1"/>
</dbReference>
<reference evidence="16" key="3">
    <citation type="submission" date="2025-09" db="UniProtKB">
        <authorList>
            <consortium name="Ensembl"/>
        </authorList>
    </citation>
    <scope>IDENTIFICATION</scope>
    <source>
        <strain evidence="16">Thorbecke</strain>
    </source>
</reference>
<proteinExistence type="inferred from homology"/>
<dbReference type="Pfam" id="PF13853">
    <property type="entry name" value="7tm_4"/>
    <property type="match status" value="1"/>
</dbReference>
<evidence type="ECO:0000256" key="12">
    <source>
        <dbReference type="ARBA" id="ARBA00023224"/>
    </source>
</evidence>
<accession>G1T0J7</accession>
<evidence type="ECO:0000256" key="3">
    <source>
        <dbReference type="ARBA" id="ARBA00022475"/>
    </source>
</evidence>
<dbReference type="InterPro" id="IPR000725">
    <property type="entry name" value="Olfact_rcpt"/>
</dbReference>
<comment type="function">
    <text evidence="1">Odorant receptor.</text>
</comment>
<evidence type="ECO:0000256" key="14">
    <source>
        <dbReference type="RuleBase" id="RU363047"/>
    </source>
</evidence>
<dbReference type="PRINTS" id="PR00245">
    <property type="entry name" value="OLFACTORYR"/>
</dbReference>
<dbReference type="EMBL" id="AAGW02068135">
    <property type="status" value="NOT_ANNOTATED_CDS"/>
    <property type="molecule type" value="Genomic_DNA"/>
</dbReference>
<dbReference type="eggNOG" id="ENOG502RA1G">
    <property type="taxonomic scope" value="Eukaryota"/>
</dbReference>
<keyword evidence="3 14" id="KW-1003">Cell membrane</keyword>
<dbReference type="PRINTS" id="PR00237">
    <property type="entry name" value="GPCRRHODOPSN"/>
</dbReference>
<comment type="similarity">
    <text evidence="13">Belongs to the G-protein coupled receptor 1 family.</text>
</comment>
<dbReference type="HOGENOM" id="CLU_012526_1_2_1"/>
<dbReference type="PANTHER" id="PTHR48001">
    <property type="entry name" value="OLFACTORY RECEPTOR"/>
    <property type="match status" value="1"/>
</dbReference>
<reference evidence="16" key="2">
    <citation type="submission" date="2025-08" db="UniProtKB">
        <authorList>
            <consortium name="Ensembl"/>
        </authorList>
    </citation>
    <scope>IDENTIFICATION</scope>
    <source>
        <strain evidence="16">Thorbecke</strain>
    </source>
</reference>
<dbReference type="FunCoup" id="G1T0J7">
    <property type="interactions" value="35"/>
</dbReference>
<feature type="transmembrane region" description="Helical" evidence="14">
    <location>
        <begin position="26"/>
        <end position="48"/>
    </location>
</feature>
<dbReference type="InterPro" id="IPR000276">
    <property type="entry name" value="GPCR_Rhodpsn"/>
</dbReference>
<keyword evidence="17" id="KW-1185">Reference proteome</keyword>
<dbReference type="AlphaFoldDB" id="G1T0J7"/>
<dbReference type="GeneTree" id="ENSGT00870000136672"/>
<protein>
    <recommendedName>
        <fullName evidence="14">Olfactory receptor</fullName>
    </recommendedName>
</protein>
<sequence length="350" mass="39072">KARMNCSKTPGFVLSGVSNDAGKCQFLFLLFLTLYLLGLLGNLILLLAIITDIRLHTPMYFFLSQLSFVDLCFTTTTTPKMLGDLWTRSGSISFSGCLTQLYFFAVFADMDNLLLMVMAIDRYAAICHPLWYPLLMTPCRCGVLVGVSWGVAHSVSLIHTILLSQLSFYINQDIPHFFCDFGPLLWLSCSDTHLNEDLMMALAGFLGMMPLLCIISSYAHIFYAVLRVPSAQGKRKALATCSSHISMVILFYSTLFATYLKPPSTSHSSGELVAAVTYTLVTPTLNPFIYSLRNKDVKSSLKMILEQLKAQTAYSTDLGGVSLRYSDWISLEHLHLAHAWPRLPSCIMYN</sequence>
<feature type="transmembrane region" description="Helical" evidence="14">
    <location>
        <begin position="200"/>
        <end position="225"/>
    </location>
</feature>
<dbReference type="Ensembl" id="ENSOCUT00000011070.3">
    <property type="protein sequence ID" value="ENSOCUP00000009524.3"/>
    <property type="gene ID" value="ENSOCUG00000027532.2"/>
</dbReference>
<keyword evidence="12 13" id="KW-0807">Transducer</keyword>
<dbReference type="InParanoid" id="G1T0J7"/>
<keyword evidence="6 14" id="KW-0552">Olfaction</keyword>
<dbReference type="InterPro" id="IPR017452">
    <property type="entry name" value="GPCR_Rhodpsn_7TM"/>
</dbReference>
<evidence type="ECO:0000256" key="6">
    <source>
        <dbReference type="ARBA" id="ARBA00022725"/>
    </source>
</evidence>
<evidence type="ECO:0000313" key="17">
    <source>
        <dbReference type="Proteomes" id="UP000001811"/>
    </source>
</evidence>
<keyword evidence="11 13" id="KW-0675">Receptor</keyword>
<dbReference type="Gene3D" id="1.20.1070.10">
    <property type="entry name" value="Rhodopsin 7-helix transmembrane proteins"/>
    <property type="match status" value="1"/>
</dbReference>
<dbReference type="SUPFAM" id="SSF81321">
    <property type="entry name" value="Family A G protein-coupled receptor-like"/>
    <property type="match status" value="1"/>
</dbReference>
<dbReference type="FunFam" id="1.20.1070.10:FF:000082">
    <property type="entry name" value="Olfactory receptor 1A1"/>
    <property type="match status" value="1"/>
</dbReference>
<dbReference type="PaxDb" id="9986-ENSOCUP00000009524"/>
<evidence type="ECO:0000256" key="4">
    <source>
        <dbReference type="ARBA" id="ARBA00022606"/>
    </source>
</evidence>
<keyword evidence="10" id="KW-1015">Disulfide bond</keyword>
<dbReference type="Proteomes" id="UP000001811">
    <property type="component" value="Chromosome 12"/>
</dbReference>
<dbReference type="GO" id="GO:0005886">
    <property type="term" value="C:plasma membrane"/>
    <property type="evidence" value="ECO:0007669"/>
    <property type="project" value="UniProtKB-SubCell"/>
</dbReference>